<feature type="domain" description="Gasdermin pore forming" evidence="12">
    <location>
        <begin position="1"/>
        <end position="225"/>
    </location>
</feature>
<dbReference type="GO" id="GO:0070269">
    <property type="term" value="P:pyroptotic inflammatory response"/>
    <property type="evidence" value="ECO:0007669"/>
    <property type="project" value="TreeGrafter"/>
</dbReference>
<keyword evidence="4" id="KW-1134">Transmembrane beta strand</keyword>
<dbReference type="GO" id="GO:0012501">
    <property type="term" value="P:programmed cell death"/>
    <property type="evidence" value="ECO:0007669"/>
    <property type="project" value="UniProtKB-KW"/>
</dbReference>
<proteinExistence type="inferred from homology"/>
<evidence type="ECO:0000256" key="5">
    <source>
        <dbReference type="ARBA" id="ARBA00022475"/>
    </source>
</evidence>
<evidence type="ECO:0000256" key="2">
    <source>
        <dbReference type="ARBA" id="ARBA00004651"/>
    </source>
</evidence>
<keyword evidence="7" id="KW-1210">Necrosis</keyword>
<comment type="subcellular location">
    <subcellularLocation>
        <location evidence="2">Cell membrane</location>
        <topology evidence="2">Multi-pass membrane protein</topology>
    </subcellularLocation>
    <subcellularLocation>
        <location evidence="1">Cytoplasm</location>
    </subcellularLocation>
</comment>
<evidence type="ECO:0000259" key="12">
    <source>
        <dbReference type="Pfam" id="PF04598"/>
    </source>
</evidence>
<dbReference type="Proteomes" id="UP000694419">
    <property type="component" value="Unplaced"/>
</dbReference>
<dbReference type="Pfam" id="PF04598">
    <property type="entry name" value="Gasdermin"/>
    <property type="match status" value="1"/>
</dbReference>
<dbReference type="PANTHER" id="PTHR16399">
    <property type="entry name" value="GASDERMIN"/>
    <property type="match status" value="1"/>
</dbReference>
<feature type="domain" description="Gasdermin PUB" evidence="13">
    <location>
        <begin position="251"/>
        <end position="420"/>
    </location>
</feature>
<keyword evidence="6" id="KW-0963">Cytoplasm</keyword>
<evidence type="ECO:0000256" key="7">
    <source>
        <dbReference type="ARBA" id="ARBA00022590"/>
    </source>
</evidence>
<reference evidence="14" key="1">
    <citation type="submission" date="2025-08" db="UniProtKB">
        <authorList>
            <consortium name="Ensembl"/>
        </authorList>
    </citation>
    <scope>IDENTIFICATION</scope>
</reference>
<protein>
    <submittedName>
        <fullName evidence="14">Uncharacterized protein</fullName>
    </submittedName>
</protein>
<dbReference type="GO" id="GO:0005886">
    <property type="term" value="C:plasma membrane"/>
    <property type="evidence" value="ECO:0007669"/>
    <property type="project" value="UniProtKB-SubCell"/>
</dbReference>
<comment type="similarity">
    <text evidence="3">Belongs to the gasdermin family.</text>
</comment>
<dbReference type="AlphaFoldDB" id="A0A8C3JIL0"/>
<name>A0A8C3JIL0_9CHAR</name>
<accession>A0A8C3JIL0</accession>
<dbReference type="Pfam" id="PF17708">
    <property type="entry name" value="Gasdermin_C"/>
    <property type="match status" value="1"/>
</dbReference>
<keyword evidence="8" id="KW-0812">Transmembrane</keyword>
<dbReference type="InterPro" id="IPR040460">
    <property type="entry name" value="Gasdermin_pore"/>
</dbReference>
<dbReference type="GO" id="GO:0005737">
    <property type="term" value="C:cytoplasm"/>
    <property type="evidence" value="ECO:0007669"/>
    <property type="project" value="UniProtKB-SubCell"/>
</dbReference>
<sequence>MFKKVPKSIVNQVESGADLVPVPTIFDHEHFRPLRLVMKPKEKRFCRSPPYKKAFYSLEDVLLPGGDDKSREPLFPKGGHQGSTQFTVTKRVSDMVDGDVSASAGGVTGEVKAGISLSKEWSIKLEKKHIPVEELEALTTKRKINMNHPLIQQLQKTKQRLYVIYETIEASEETTYKESTEAEGSVVARFYAKLCVKGSKENKQTVTIPKGCTLAFRVIPLIVRNGFWGKHDNQLTYLDFFWFSGFSRGELRQLEAEVEKNCQILPKLSFRVSIILLEALKAVMKDTNLFRELSQKMEAVLCGTDSRELKTESPELKDLLENLRNSSIQRLLQMAGAIGYTLEALDELTEDQLLLLLVSLEKKIVPQQLKLVASILEHDIENKRSFSVDATLLSFSQEEEQELTLAMIEMSGVTLQKDGSVVCKEDAFLAIAALCVSLCVLNLLSKQTGLRVPSH</sequence>
<dbReference type="GO" id="GO:0070273">
    <property type="term" value="F:phosphatidylinositol-4-phosphate binding"/>
    <property type="evidence" value="ECO:0007669"/>
    <property type="project" value="TreeGrafter"/>
</dbReference>
<evidence type="ECO:0000313" key="15">
    <source>
        <dbReference type="Proteomes" id="UP000694419"/>
    </source>
</evidence>
<keyword evidence="9" id="KW-0472">Membrane</keyword>
<keyword evidence="10" id="KW-0564">Palmitate</keyword>
<evidence type="ECO:0000256" key="3">
    <source>
        <dbReference type="ARBA" id="ARBA00009279"/>
    </source>
</evidence>
<evidence type="ECO:0000256" key="11">
    <source>
        <dbReference type="ARBA" id="ARBA00023288"/>
    </source>
</evidence>
<keyword evidence="11" id="KW-0449">Lipoprotein</keyword>
<dbReference type="GO" id="GO:0001786">
    <property type="term" value="F:phosphatidylserine binding"/>
    <property type="evidence" value="ECO:0007669"/>
    <property type="project" value="TreeGrafter"/>
</dbReference>
<keyword evidence="5" id="KW-1003">Cell membrane</keyword>
<dbReference type="InterPro" id="IPR041263">
    <property type="entry name" value="Gasdermin_PUB"/>
</dbReference>
<evidence type="ECO:0000256" key="1">
    <source>
        <dbReference type="ARBA" id="ARBA00004496"/>
    </source>
</evidence>
<dbReference type="InterPro" id="IPR007677">
    <property type="entry name" value="Gasdermin"/>
</dbReference>
<evidence type="ECO:0000256" key="6">
    <source>
        <dbReference type="ARBA" id="ARBA00022490"/>
    </source>
</evidence>
<reference evidence="14" key="2">
    <citation type="submission" date="2025-09" db="UniProtKB">
        <authorList>
            <consortium name="Ensembl"/>
        </authorList>
    </citation>
    <scope>IDENTIFICATION</scope>
</reference>
<dbReference type="PANTHER" id="PTHR16399:SF18">
    <property type="entry name" value="GASDERMIN-A"/>
    <property type="match status" value="1"/>
</dbReference>
<organism evidence="14 15">
    <name type="scientific">Calidris pygmaea</name>
    <name type="common">Spoon-billed sandpiper</name>
    <dbReference type="NCBI Taxonomy" id="425635"/>
    <lineage>
        <taxon>Eukaryota</taxon>
        <taxon>Metazoa</taxon>
        <taxon>Chordata</taxon>
        <taxon>Craniata</taxon>
        <taxon>Vertebrata</taxon>
        <taxon>Euteleostomi</taxon>
        <taxon>Archelosauria</taxon>
        <taxon>Archosauria</taxon>
        <taxon>Dinosauria</taxon>
        <taxon>Saurischia</taxon>
        <taxon>Theropoda</taxon>
        <taxon>Coelurosauria</taxon>
        <taxon>Aves</taxon>
        <taxon>Neognathae</taxon>
        <taxon>Neoaves</taxon>
        <taxon>Charadriiformes</taxon>
        <taxon>Scolopacidae</taxon>
        <taxon>Calidris</taxon>
    </lineage>
</organism>
<dbReference type="GO" id="GO:0005546">
    <property type="term" value="F:phosphatidylinositol-4,5-bisphosphate binding"/>
    <property type="evidence" value="ECO:0007669"/>
    <property type="project" value="TreeGrafter"/>
</dbReference>
<evidence type="ECO:0000256" key="10">
    <source>
        <dbReference type="ARBA" id="ARBA00023139"/>
    </source>
</evidence>
<evidence type="ECO:0000313" key="14">
    <source>
        <dbReference type="Ensembl" id="ENSCPGP00000008321.1"/>
    </source>
</evidence>
<evidence type="ECO:0000259" key="13">
    <source>
        <dbReference type="Pfam" id="PF17708"/>
    </source>
</evidence>
<keyword evidence="15" id="KW-1185">Reference proteome</keyword>
<dbReference type="GO" id="GO:0042742">
    <property type="term" value="P:defense response to bacterium"/>
    <property type="evidence" value="ECO:0007669"/>
    <property type="project" value="TreeGrafter"/>
</dbReference>
<evidence type="ECO:0000256" key="8">
    <source>
        <dbReference type="ARBA" id="ARBA00022692"/>
    </source>
</evidence>
<evidence type="ECO:0000256" key="9">
    <source>
        <dbReference type="ARBA" id="ARBA00023136"/>
    </source>
</evidence>
<dbReference type="Ensembl" id="ENSCPGT00000009146.1">
    <property type="protein sequence ID" value="ENSCPGP00000008321.1"/>
    <property type="gene ID" value="ENSCPGG00000005920.1"/>
</dbReference>
<evidence type="ECO:0000256" key="4">
    <source>
        <dbReference type="ARBA" id="ARBA00022452"/>
    </source>
</evidence>